<dbReference type="InterPro" id="IPR001437">
    <property type="entry name" value="Tscrpt_elong_fac_GreA/B_C"/>
</dbReference>
<dbReference type="RefSeq" id="WP_141421858.1">
    <property type="nucleotide sequence ID" value="NZ_VIAR01000007.1"/>
</dbReference>
<keyword evidence="2" id="KW-0251">Elongation factor</keyword>
<reference evidence="2 3" key="1">
    <citation type="submission" date="2019-06" db="EMBL/GenBank/DDBJ databases">
        <title>Flavibacter putida gen. nov., sp. nov., a novel marine bacterium of the family Flavobacteriaceae isolated from coastal seawater.</title>
        <authorList>
            <person name="Feng X."/>
        </authorList>
    </citation>
    <scope>NUCLEOTIDE SEQUENCE [LARGE SCALE GENOMIC DNA]</scope>
    <source>
        <strain evidence="2 3">PLHSN227</strain>
    </source>
</reference>
<dbReference type="GO" id="GO:0070063">
    <property type="term" value="F:RNA polymerase binding"/>
    <property type="evidence" value="ECO:0007669"/>
    <property type="project" value="InterPro"/>
</dbReference>
<keyword evidence="2" id="KW-0648">Protein biosynthesis</keyword>
<dbReference type="GO" id="GO:0006354">
    <property type="term" value="P:DNA-templated transcription elongation"/>
    <property type="evidence" value="ECO:0007669"/>
    <property type="project" value="TreeGrafter"/>
</dbReference>
<dbReference type="InterPro" id="IPR023459">
    <property type="entry name" value="Tscrpt_elong_fac_GreA/B_fam"/>
</dbReference>
<dbReference type="AlphaFoldDB" id="A0A507ZQ71"/>
<evidence type="ECO:0000313" key="3">
    <source>
        <dbReference type="Proteomes" id="UP000317169"/>
    </source>
</evidence>
<protein>
    <submittedName>
        <fullName evidence="2">GreA/GreB family elongation factor</fullName>
    </submittedName>
</protein>
<dbReference type="GO" id="GO:0032784">
    <property type="term" value="P:regulation of DNA-templated transcription elongation"/>
    <property type="evidence" value="ECO:0007669"/>
    <property type="project" value="InterPro"/>
</dbReference>
<dbReference type="EMBL" id="VIAR01000007">
    <property type="protein sequence ID" value="TQD38663.1"/>
    <property type="molecule type" value="Genomic_DNA"/>
</dbReference>
<accession>A0A507ZQ71</accession>
<keyword evidence="3" id="KW-1185">Reference proteome</keyword>
<dbReference type="PANTHER" id="PTHR30437:SF5">
    <property type="entry name" value="REGULATOR OF NUCLEOSIDE DIPHOSPHATE KINASE"/>
    <property type="match status" value="1"/>
</dbReference>
<dbReference type="GO" id="GO:0003746">
    <property type="term" value="F:translation elongation factor activity"/>
    <property type="evidence" value="ECO:0007669"/>
    <property type="project" value="UniProtKB-KW"/>
</dbReference>
<sequence length="137" mass="15693">MKYKTLILEKREHERLKRIMAMGHYLNDKTYRASISKLHEELEHAKVVKGDKMPDDVIRFDSMVTIETPFGPAKTYQLVTPEKSDIKQNKISILAPMGSALIGYAKGDEVDWHFPSGPNVIKIVDVVQPKKELSDER</sequence>
<dbReference type="InterPro" id="IPR036953">
    <property type="entry name" value="GreA/GreB_C_sf"/>
</dbReference>
<evidence type="ECO:0000259" key="1">
    <source>
        <dbReference type="Pfam" id="PF01272"/>
    </source>
</evidence>
<dbReference type="Proteomes" id="UP000317169">
    <property type="component" value="Unassembled WGS sequence"/>
</dbReference>
<comment type="caution">
    <text evidence="2">The sequence shown here is derived from an EMBL/GenBank/DDBJ whole genome shotgun (WGS) entry which is preliminary data.</text>
</comment>
<dbReference type="PANTHER" id="PTHR30437">
    <property type="entry name" value="TRANSCRIPTION ELONGATION FACTOR GREA"/>
    <property type="match status" value="1"/>
</dbReference>
<organism evidence="2 3">
    <name type="scientific">Haloflavibacter putidus</name>
    <dbReference type="NCBI Taxonomy" id="2576776"/>
    <lineage>
        <taxon>Bacteria</taxon>
        <taxon>Pseudomonadati</taxon>
        <taxon>Bacteroidota</taxon>
        <taxon>Flavobacteriia</taxon>
        <taxon>Flavobacteriales</taxon>
        <taxon>Flavobacteriaceae</taxon>
        <taxon>Haloflavibacter</taxon>
    </lineage>
</organism>
<feature type="domain" description="Transcription elongation factor GreA/GreB C-terminal" evidence="1">
    <location>
        <begin position="54"/>
        <end position="126"/>
    </location>
</feature>
<dbReference type="GO" id="GO:0003677">
    <property type="term" value="F:DNA binding"/>
    <property type="evidence" value="ECO:0007669"/>
    <property type="project" value="InterPro"/>
</dbReference>
<dbReference type="Gene3D" id="3.10.50.30">
    <property type="entry name" value="Transcription elongation factor, GreA/GreB, C-terminal domain"/>
    <property type="match status" value="1"/>
</dbReference>
<gene>
    <name evidence="2" type="ORF">FKR84_08430</name>
</gene>
<dbReference type="SUPFAM" id="SSF54534">
    <property type="entry name" value="FKBP-like"/>
    <property type="match status" value="1"/>
</dbReference>
<dbReference type="Pfam" id="PF01272">
    <property type="entry name" value="GreA_GreB"/>
    <property type="match status" value="1"/>
</dbReference>
<name>A0A507ZQ71_9FLAO</name>
<dbReference type="OrthoDB" id="192847at2"/>
<evidence type="ECO:0000313" key="2">
    <source>
        <dbReference type="EMBL" id="TQD38663.1"/>
    </source>
</evidence>
<proteinExistence type="predicted"/>